<gene>
    <name evidence="1" type="ORF">GP486_001243</name>
</gene>
<evidence type="ECO:0000313" key="1">
    <source>
        <dbReference type="EMBL" id="KAH0565360.1"/>
    </source>
</evidence>
<comment type="caution">
    <text evidence="1">The sequence shown here is derived from an EMBL/GenBank/DDBJ whole genome shotgun (WGS) entry which is preliminary data.</text>
</comment>
<dbReference type="AlphaFoldDB" id="A0A9P8LGD1"/>
<accession>A0A9P8LGD1</accession>
<organism evidence="1 2">
    <name type="scientific">Trichoglossum hirsutum</name>
    <dbReference type="NCBI Taxonomy" id="265104"/>
    <lineage>
        <taxon>Eukaryota</taxon>
        <taxon>Fungi</taxon>
        <taxon>Dikarya</taxon>
        <taxon>Ascomycota</taxon>
        <taxon>Pezizomycotina</taxon>
        <taxon>Geoglossomycetes</taxon>
        <taxon>Geoglossales</taxon>
        <taxon>Geoglossaceae</taxon>
        <taxon>Trichoglossum</taxon>
    </lineage>
</organism>
<evidence type="ECO:0000313" key="2">
    <source>
        <dbReference type="Proteomes" id="UP000750711"/>
    </source>
</evidence>
<dbReference type="EMBL" id="JAGHQM010000103">
    <property type="protein sequence ID" value="KAH0565360.1"/>
    <property type="molecule type" value="Genomic_DNA"/>
</dbReference>
<protein>
    <submittedName>
        <fullName evidence="1">Uncharacterized protein</fullName>
    </submittedName>
</protein>
<reference evidence="1" key="1">
    <citation type="submission" date="2021-03" db="EMBL/GenBank/DDBJ databases">
        <title>Comparative genomics and phylogenomic investigation of the class Geoglossomycetes provide insights into ecological specialization and systematics.</title>
        <authorList>
            <person name="Melie T."/>
            <person name="Pirro S."/>
            <person name="Miller A.N."/>
            <person name="Quandt A."/>
        </authorList>
    </citation>
    <scope>NUCLEOTIDE SEQUENCE</scope>
    <source>
        <strain evidence="1">CAQ_001_2017</strain>
    </source>
</reference>
<keyword evidence="2" id="KW-1185">Reference proteome</keyword>
<sequence>MEKEEPPEGKTSVLTQTGYFDHVASVFRAHQHPIILVEEYAMRWMGLAVFSSENIDFLIKDDQLDHIIADLLATGQYERIQQDLGCRLRDPFVKQVPRLRHTDSDQTNTLCISFWPESLYMLTVVGSMVEVPDLFAWNQNLVEDRFDPAAADVMSVSYKSKLAAGRQLVPKTLAQSAESSYPVYVPSIPRLVDALLDQVRYRQTHIETYNYTSMPNMLPSYHLSNLIRYLHLERTYQREKLIPELAERNRAEMERRMNKFKRKPVLSLKDFASSSLR</sequence>
<dbReference type="Proteomes" id="UP000750711">
    <property type="component" value="Unassembled WGS sequence"/>
</dbReference>
<proteinExistence type="predicted"/>
<name>A0A9P8LGD1_9PEZI</name>